<evidence type="ECO:0000256" key="5">
    <source>
        <dbReference type="ARBA" id="ARBA00023004"/>
    </source>
</evidence>
<dbReference type="GO" id="GO:0016121">
    <property type="term" value="P:carotene catabolic process"/>
    <property type="evidence" value="ECO:0007669"/>
    <property type="project" value="TreeGrafter"/>
</dbReference>
<comment type="similarity">
    <text evidence="2">Belongs to the carotenoid oxygenase family.</text>
</comment>
<dbReference type="GO" id="GO:0010436">
    <property type="term" value="F:carotenoid dioxygenase activity"/>
    <property type="evidence" value="ECO:0007669"/>
    <property type="project" value="TreeGrafter"/>
</dbReference>
<dbReference type="AlphaFoldDB" id="A0A6C0HCI3"/>
<dbReference type="GO" id="GO:0046872">
    <property type="term" value="F:metal ion binding"/>
    <property type="evidence" value="ECO:0007669"/>
    <property type="project" value="UniProtKB-KW"/>
</dbReference>
<dbReference type="EMBL" id="MN739929">
    <property type="protein sequence ID" value="QHT78090.1"/>
    <property type="molecule type" value="Genomic_DNA"/>
</dbReference>
<dbReference type="PANTHER" id="PTHR10543:SF89">
    <property type="entry name" value="CAROTENOID 9,10(9',10')-CLEAVAGE DIOXYGENASE 1"/>
    <property type="match status" value="1"/>
</dbReference>
<evidence type="ECO:0000256" key="3">
    <source>
        <dbReference type="ARBA" id="ARBA00022723"/>
    </source>
</evidence>
<dbReference type="PANTHER" id="PTHR10543">
    <property type="entry name" value="BETA-CAROTENE DIOXYGENASE"/>
    <property type="match status" value="1"/>
</dbReference>
<sequence length="447" mass="51897">MTAFQLIGIFGKPFQISKREITKHFQYNQISSSDKQNILRNINGFYGMIGPDVNEDNIKSVYELFAGDGMIQGVFFDNGNITFVKKFIRTEKLVFEEKHGKIPNNLFITALFTIGSSLKLLPNIIGRANTALININKNIYALFEGDNPYLLNIDFENKELDTIKKVNIPNIDYFCAHSKFNNDEQKIESIDYDVMRKAVNYYSLNSAFQIINQKKILTTNVPFIHDFIVTNTSILITESPFVLKMDSLKNLKVPIELNKNTTTKIHIIDKITNKCECYEIKESAFIFHYALLKEDKKQYEIFAPIYESMDFNDLHVEGKYRKIVINKRTKNVRIEKNRDLENLSLDFPLQFDNKIVLLNGVKNKANGFVICDGLSIIYKHFMNNKRICGEPAIIYIDKIPHLIAFETDMIQKNSYLFIMNLKTYKKTEIPLDIEISMGFHSLFIERK</sequence>
<evidence type="ECO:0000313" key="6">
    <source>
        <dbReference type="EMBL" id="QHT78090.1"/>
    </source>
</evidence>
<keyword evidence="4" id="KW-0560">Oxidoreductase</keyword>
<organism evidence="6">
    <name type="scientific">viral metagenome</name>
    <dbReference type="NCBI Taxonomy" id="1070528"/>
    <lineage>
        <taxon>unclassified sequences</taxon>
        <taxon>metagenomes</taxon>
        <taxon>organismal metagenomes</taxon>
    </lineage>
</organism>
<proteinExistence type="inferred from homology"/>
<name>A0A6C0HCI3_9ZZZZ</name>
<evidence type="ECO:0000256" key="2">
    <source>
        <dbReference type="ARBA" id="ARBA00006787"/>
    </source>
</evidence>
<accession>A0A6C0HCI3</accession>
<keyword evidence="5" id="KW-0408">Iron</keyword>
<evidence type="ECO:0008006" key="7">
    <source>
        <dbReference type="Google" id="ProtNLM"/>
    </source>
</evidence>
<evidence type="ECO:0000256" key="1">
    <source>
        <dbReference type="ARBA" id="ARBA00001954"/>
    </source>
</evidence>
<keyword evidence="3" id="KW-0479">Metal-binding</keyword>
<dbReference type="InterPro" id="IPR004294">
    <property type="entry name" value="Carotenoid_Oase"/>
</dbReference>
<dbReference type="Pfam" id="PF03055">
    <property type="entry name" value="RPE65"/>
    <property type="match status" value="1"/>
</dbReference>
<evidence type="ECO:0000256" key="4">
    <source>
        <dbReference type="ARBA" id="ARBA00023002"/>
    </source>
</evidence>
<comment type="cofactor">
    <cofactor evidence="1">
        <name>Fe(2+)</name>
        <dbReference type="ChEBI" id="CHEBI:29033"/>
    </cofactor>
</comment>
<reference evidence="6" key="1">
    <citation type="journal article" date="2020" name="Nature">
        <title>Giant virus diversity and host interactions through global metagenomics.</title>
        <authorList>
            <person name="Schulz F."/>
            <person name="Roux S."/>
            <person name="Paez-Espino D."/>
            <person name="Jungbluth S."/>
            <person name="Walsh D.A."/>
            <person name="Denef V.J."/>
            <person name="McMahon K.D."/>
            <person name="Konstantinidis K.T."/>
            <person name="Eloe-Fadrosh E.A."/>
            <person name="Kyrpides N.C."/>
            <person name="Woyke T."/>
        </authorList>
    </citation>
    <scope>NUCLEOTIDE SEQUENCE</scope>
    <source>
        <strain evidence="6">GVMAG-M-3300023179-91</strain>
    </source>
</reference>
<protein>
    <recommendedName>
        <fullName evidence="7">Dioxygenase</fullName>
    </recommendedName>
</protein>